<reference evidence="2 3" key="1">
    <citation type="journal article" date="2006" name="J. Bacteriol.">
        <title>Comparison of the genome sequence of the poultry pathogen Bordetella avium with those of B. bronchiseptica, B. pertussis, and B. parapertussis reveals extensive diversity in surface structures associated with host interaction.</title>
        <authorList>
            <person name="Sebaihia M."/>
            <person name="Preston A."/>
            <person name="Maskell D.J."/>
            <person name="Kuzmiak H."/>
            <person name="Connell T.D."/>
            <person name="King N.D."/>
            <person name="Orndorff P.E."/>
            <person name="Miyamoto D.M."/>
            <person name="Thomson N.R."/>
            <person name="Harris D."/>
            <person name="Goble A."/>
            <person name="Lord A."/>
            <person name="Murphy L."/>
            <person name="Quail M.A."/>
            <person name="Rutter S."/>
            <person name="Squares R."/>
            <person name="Squares S."/>
            <person name="Woodward J."/>
            <person name="Parkhill J."/>
            <person name="Temple L.M."/>
        </authorList>
    </citation>
    <scope>NUCLEOTIDE SEQUENCE [LARGE SCALE GENOMIC DNA]</scope>
    <source>
        <strain evidence="2 3">197N</strain>
    </source>
</reference>
<accession>Q2KZ49</accession>
<keyword evidence="3" id="KW-1185">Reference proteome</keyword>
<dbReference type="eggNOG" id="ENOG502ZP9K">
    <property type="taxonomic scope" value="Bacteria"/>
</dbReference>
<dbReference type="KEGG" id="bav:BAV0421"/>
<evidence type="ECO:0000313" key="2">
    <source>
        <dbReference type="EMBL" id="CAJ48023.1"/>
    </source>
</evidence>
<feature type="compositionally biased region" description="Low complexity" evidence="1">
    <location>
        <begin position="1"/>
        <end position="42"/>
    </location>
</feature>
<proteinExistence type="predicted"/>
<dbReference type="STRING" id="360910.BAV0421"/>
<feature type="region of interest" description="Disordered" evidence="1">
    <location>
        <begin position="1"/>
        <end position="71"/>
    </location>
</feature>
<dbReference type="HOGENOM" id="CLU_162490_0_0_4"/>
<dbReference type="Proteomes" id="UP000001977">
    <property type="component" value="Chromosome"/>
</dbReference>
<evidence type="ECO:0000256" key="1">
    <source>
        <dbReference type="SAM" id="MobiDB-lite"/>
    </source>
</evidence>
<gene>
    <name evidence="2" type="ordered locus">BAV0421</name>
</gene>
<dbReference type="EMBL" id="AM167904">
    <property type="protein sequence ID" value="CAJ48023.1"/>
    <property type="molecule type" value="Genomic_DNA"/>
</dbReference>
<dbReference type="AlphaFoldDB" id="Q2KZ49"/>
<sequence length="86" mass="8940">MQGQQVRAQAKAQQSAQQQAQRQAQQQAAQAQQAMNRANQRQPDAQRALSAIGGAARAGQSGTMLTGPQGVDQAALTLGKSTLLGQ</sequence>
<protein>
    <submittedName>
        <fullName evidence="2">Phage protein</fullName>
    </submittedName>
</protein>
<organism evidence="2 3">
    <name type="scientific">Bordetella avium (strain 197N)</name>
    <dbReference type="NCBI Taxonomy" id="360910"/>
    <lineage>
        <taxon>Bacteria</taxon>
        <taxon>Pseudomonadati</taxon>
        <taxon>Pseudomonadota</taxon>
        <taxon>Betaproteobacteria</taxon>
        <taxon>Burkholderiales</taxon>
        <taxon>Alcaligenaceae</taxon>
        <taxon>Bordetella</taxon>
    </lineage>
</organism>
<evidence type="ECO:0000313" key="3">
    <source>
        <dbReference type="Proteomes" id="UP000001977"/>
    </source>
</evidence>
<name>Q2KZ49_BORA1</name>